<feature type="region of interest" description="Disordered" evidence="1">
    <location>
        <begin position="99"/>
        <end position="132"/>
    </location>
</feature>
<dbReference type="InterPro" id="IPR019301">
    <property type="entry name" value="Flagellar_prot_FlgJ_N"/>
</dbReference>
<feature type="compositionally biased region" description="Low complexity" evidence="1">
    <location>
        <begin position="8"/>
        <end position="18"/>
    </location>
</feature>
<dbReference type="RefSeq" id="WP_180143959.1">
    <property type="nucleotide sequence ID" value="NZ_CAADHO010000008.1"/>
</dbReference>
<dbReference type="EMBL" id="CAADHO010000008">
    <property type="protein sequence ID" value="VFQ46362.1"/>
    <property type="molecule type" value="Genomic_DNA"/>
</dbReference>
<keyword evidence="3" id="KW-0966">Cell projection</keyword>
<accession>A0A4U8YWG8</accession>
<sequence>MPVSSLSAHTARAAAPAANDPEKKKLKEACQNFEAIFVSQMLKEMRPQGDDPIFGGSHGRKIYESMQDEQMAEHLTSQRSPLGVGDLLYRQLVEKLDATEKNADTAPRLGGKRTAAQGEPLGHRLSSTKPAP</sequence>
<keyword evidence="3" id="KW-0282">Flagellum</keyword>
<dbReference type="Proteomes" id="UP000507962">
    <property type="component" value="Unassembled WGS sequence"/>
</dbReference>
<reference evidence="3 4" key="1">
    <citation type="submission" date="2019-03" db="EMBL/GenBank/DDBJ databases">
        <authorList>
            <person name="Nijsse B."/>
        </authorList>
    </citation>
    <scope>NUCLEOTIDE SEQUENCE [LARGE SCALE GENOMIC DNA]</scope>
    <source>
        <strain evidence="3">Desulfoluna butyratoxydans MSL71</strain>
    </source>
</reference>
<dbReference type="AlphaFoldDB" id="A0A4U8YWG8"/>
<feature type="domain" description="Flagellar protein FlgJ N-terminal" evidence="2">
    <location>
        <begin position="43"/>
        <end position="91"/>
    </location>
</feature>
<evidence type="ECO:0000313" key="4">
    <source>
        <dbReference type="Proteomes" id="UP000507962"/>
    </source>
</evidence>
<keyword evidence="3" id="KW-0969">Cilium</keyword>
<protein>
    <submittedName>
        <fullName evidence="3">Flagellar protein flgj n-terminal</fullName>
    </submittedName>
</protein>
<keyword evidence="4" id="KW-1185">Reference proteome</keyword>
<feature type="region of interest" description="Disordered" evidence="1">
    <location>
        <begin position="1"/>
        <end position="25"/>
    </location>
</feature>
<proteinExistence type="predicted"/>
<evidence type="ECO:0000256" key="1">
    <source>
        <dbReference type="SAM" id="MobiDB-lite"/>
    </source>
</evidence>
<gene>
    <name evidence="3" type="ORF">MSL71_40260</name>
</gene>
<evidence type="ECO:0000313" key="3">
    <source>
        <dbReference type="EMBL" id="VFQ46362.1"/>
    </source>
</evidence>
<dbReference type="Pfam" id="PF10135">
    <property type="entry name" value="Rod-binding"/>
    <property type="match status" value="1"/>
</dbReference>
<evidence type="ECO:0000259" key="2">
    <source>
        <dbReference type="Pfam" id="PF10135"/>
    </source>
</evidence>
<name>A0A4U8YWG8_9BACT</name>
<organism evidence="3 4">
    <name type="scientific">Desulfoluna butyratoxydans</name>
    <dbReference type="NCBI Taxonomy" id="231438"/>
    <lineage>
        <taxon>Bacteria</taxon>
        <taxon>Pseudomonadati</taxon>
        <taxon>Thermodesulfobacteriota</taxon>
        <taxon>Desulfobacteria</taxon>
        <taxon>Desulfobacterales</taxon>
        <taxon>Desulfolunaceae</taxon>
        <taxon>Desulfoluna</taxon>
    </lineage>
</organism>